<gene>
    <name evidence="1" type="ORF">THAOC_29486</name>
</gene>
<accession>K0RGB4</accession>
<proteinExistence type="predicted"/>
<comment type="caution">
    <text evidence="1">The sequence shown here is derived from an EMBL/GenBank/DDBJ whole genome shotgun (WGS) entry which is preliminary data.</text>
</comment>
<sequence length="42" mass="4255">VSYTCAFMLHPPGSCDARTMHGFRLSGIQQSVSSGPTAAAGG</sequence>
<reference evidence="1 2" key="1">
    <citation type="journal article" date="2012" name="Genome Biol.">
        <title>Genome and low-iron response of an oceanic diatom adapted to chronic iron limitation.</title>
        <authorList>
            <person name="Lommer M."/>
            <person name="Specht M."/>
            <person name="Roy A.S."/>
            <person name="Kraemer L."/>
            <person name="Andreson R."/>
            <person name="Gutowska M.A."/>
            <person name="Wolf J."/>
            <person name="Bergner S.V."/>
            <person name="Schilhabel M.B."/>
            <person name="Klostermeier U.C."/>
            <person name="Beiko R.G."/>
            <person name="Rosenstiel P."/>
            <person name="Hippler M."/>
            <person name="Laroche J."/>
        </authorList>
    </citation>
    <scope>NUCLEOTIDE SEQUENCE [LARGE SCALE GENOMIC DNA]</scope>
    <source>
        <strain evidence="1 2">CCMP1005</strain>
    </source>
</reference>
<name>K0RGB4_THAOC</name>
<organism evidence="1 2">
    <name type="scientific">Thalassiosira oceanica</name>
    <name type="common">Marine diatom</name>
    <dbReference type="NCBI Taxonomy" id="159749"/>
    <lineage>
        <taxon>Eukaryota</taxon>
        <taxon>Sar</taxon>
        <taxon>Stramenopiles</taxon>
        <taxon>Ochrophyta</taxon>
        <taxon>Bacillariophyta</taxon>
        <taxon>Coscinodiscophyceae</taxon>
        <taxon>Thalassiosirophycidae</taxon>
        <taxon>Thalassiosirales</taxon>
        <taxon>Thalassiosiraceae</taxon>
        <taxon>Thalassiosira</taxon>
    </lineage>
</organism>
<keyword evidence="2" id="KW-1185">Reference proteome</keyword>
<protein>
    <submittedName>
        <fullName evidence="1">Uncharacterized protein</fullName>
    </submittedName>
</protein>
<evidence type="ECO:0000313" key="1">
    <source>
        <dbReference type="EMBL" id="EJK51344.1"/>
    </source>
</evidence>
<dbReference type="EMBL" id="AGNL01041784">
    <property type="protein sequence ID" value="EJK51344.1"/>
    <property type="molecule type" value="Genomic_DNA"/>
</dbReference>
<evidence type="ECO:0000313" key="2">
    <source>
        <dbReference type="Proteomes" id="UP000266841"/>
    </source>
</evidence>
<dbReference type="Proteomes" id="UP000266841">
    <property type="component" value="Unassembled WGS sequence"/>
</dbReference>
<feature type="non-terminal residue" evidence="1">
    <location>
        <position position="1"/>
    </location>
</feature>
<dbReference type="AlphaFoldDB" id="K0RGB4"/>